<evidence type="ECO:0000256" key="1">
    <source>
        <dbReference type="SAM" id="Phobius"/>
    </source>
</evidence>
<keyword evidence="1" id="KW-0472">Membrane</keyword>
<reference evidence="2 3" key="1">
    <citation type="submission" date="2018-10" db="EMBL/GenBank/DDBJ databases">
        <title>Phylogenomics of Brevibacillus.</title>
        <authorList>
            <person name="Dunlap C."/>
        </authorList>
    </citation>
    <scope>NUCLEOTIDE SEQUENCE [LARGE SCALE GENOMIC DNA]</scope>
    <source>
        <strain evidence="2 3">DSM 100115</strain>
    </source>
</reference>
<gene>
    <name evidence="2" type="ORF">EDM57_03250</name>
</gene>
<comment type="caution">
    <text evidence="2">The sequence shown here is derived from an EMBL/GenBank/DDBJ whole genome shotgun (WGS) entry which is preliminary data.</text>
</comment>
<protein>
    <submittedName>
        <fullName evidence="2">Uncharacterized protein</fullName>
    </submittedName>
</protein>
<dbReference type="AlphaFoldDB" id="A0A3M8B9E6"/>
<evidence type="ECO:0000313" key="3">
    <source>
        <dbReference type="Proteomes" id="UP000268829"/>
    </source>
</evidence>
<dbReference type="EMBL" id="RHHS01000011">
    <property type="protein sequence ID" value="RNB60064.1"/>
    <property type="molecule type" value="Genomic_DNA"/>
</dbReference>
<proteinExistence type="predicted"/>
<name>A0A3M8B9E6_9BACL</name>
<accession>A0A3M8B9E6</accession>
<organism evidence="2 3">
    <name type="scientific">Brevibacillus gelatini</name>
    <dbReference type="NCBI Taxonomy" id="1655277"/>
    <lineage>
        <taxon>Bacteria</taxon>
        <taxon>Bacillati</taxon>
        <taxon>Bacillota</taxon>
        <taxon>Bacilli</taxon>
        <taxon>Bacillales</taxon>
        <taxon>Paenibacillaceae</taxon>
        <taxon>Brevibacillus</taxon>
    </lineage>
</organism>
<evidence type="ECO:0000313" key="2">
    <source>
        <dbReference type="EMBL" id="RNB60064.1"/>
    </source>
</evidence>
<feature type="transmembrane region" description="Helical" evidence="1">
    <location>
        <begin position="70"/>
        <end position="91"/>
    </location>
</feature>
<keyword evidence="3" id="KW-1185">Reference proteome</keyword>
<keyword evidence="1" id="KW-1133">Transmembrane helix</keyword>
<sequence length="93" mass="10650">MKHLLKIGRCTGEQGKHLFFLFCRSTRQASMRTASGCHKLKRRAGLFARSALHYDARREERKAMGCRRGFGFGGGGFLWIILIILLVTSFWDD</sequence>
<dbReference type="Proteomes" id="UP000268829">
    <property type="component" value="Unassembled WGS sequence"/>
</dbReference>
<keyword evidence="1" id="KW-0812">Transmembrane</keyword>